<reference evidence="2" key="1">
    <citation type="journal article" date="2019" name="Int. J. Syst. Evol. Microbiol.">
        <title>The Global Catalogue of Microorganisms (GCM) 10K type strain sequencing project: providing services to taxonomists for standard genome sequencing and annotation.</title>
        <authorList>
            <consortium name="The Broad Institute Genomics Platform"/>
            <consortium name="The Broad Institute Genome Sequencing Center for Infectious Disease"/>
            <person name="Wu L."/>
            <person name="Ma J."/>
        </authorList>
    </citation>
    <scope>NUCLEOTIDE SEQUENCE [LARGE SCALE GENOMIC DNA]</scope>
    <source>
        <strain evidence="2">CCUG 39402</strain>
    </source>
</reference>
<dbReference type="RefSeq" id="WP_371438920.1">
    <property type="nucleotide sequence ID" value="NZ_JBHSRS010000016.1"/>
</dbReference>
<dbReference type="EMBL" id="JBHSRS010000016">
    <property type="protein sequence ID" value="MFC6281050.1"/>
    <property type="molecule type" value="Genomic_DNA"/>
</dbReference>
<evidence type="ECO:0000313" key="1">
    <source>
        <dbReference type="EMBL" id="MFC6281050.1"/>
    </source>
</evidence>
<name>A0ABW1TUR5_9BURK</name>
<accession>A0ABW1TUR5</accession>
<protein>
    <submittedName>
        <fullName evidence="1">Uncharacterized protein</fullName>
    </submittedName>
</protein>
<sequence length="193" mass="21269">MNAVQTTQAQKRASADKRADSFPFVVTADLNDPYDDVIIGDRAADYDGIEIQGVRNLYENNDPRGTCIEVDAENPQFFSVYIHIKNGGVECVGDFGTHALAQAYANELHVKYGWSVSDFTPKKMNCLNLSVRVMLGDQSAYACIKTDKTSLDVRLSPGRSAKTSLSETVKEIREKAARMLKRADLIEAAATQL</sequence>
<comment type="caution">
    <text evidence="1">The sequence shown here is derived from an EMBL/GenBank/DDBJ whole genome shotgun (WGS) entry which is preliminary data.</text>
</comment>
<gene>
    <name evidence="1" type="ORF">ACFQND_07380</name>
</gene>
<keyword evidence="2" id="KW-1185">Reference proteome</keyword>
<organism evidence="1 2">
    <name type="scientific">Polaromonas aquatica</name>
    <dbReference type="NCBI Taxonomy" id="332657"/>
    <lineage>
        <taxon>Bacteria</taxon>
        <taxon>Pseudomonadati</taxon>
        <taxon>Pseudomonadota</taxon>
        <taxon>Betaproteobacteria</taxon>
        <taxon>Burkholderiales</taxon>
        <taxon>Comamonadaceae</taxon>
        <taxon>Polaromonas</taxon>
    </lineage>
</organism>
<evidence type="ECO:0000313" key="2">
    <source>
        <dbReference type="Proteomes" id="UP001596270"/>
    </source>
</evidence>
<dbReference type="Proteomes" id="UP001596270">
    <property type="component" value="Unassembled WGS sequence"/>
</dbReference>
<proteinExistence type="predicted"/>